<sequence length="207" mass="21534">MPQTTRPIAIFVSTLLILTVISQLVYTATLSGVGIIEGWPLRSTIWTAEILLFSAIAITSLVGLVRSSDMQLGWSALMVAGLMNMVQSGIGLSMFLPATNAGEEFAPLMGTVLAGSFLFYYLAKVVLGLTAVFFGLALFRGIDTIGRALGLVSLITGLIAIVLNIAAVRSGLGAVPLAGASGAIATFFAGCAVWYARENPATLSNDS</sequence>
<evidence type="ECO:0000313" key="2">
    <source>
        <dbReference type="EMBL" id="QTD56508.1"/>
    </source>
</evidence>
<name>A0ABX7T6H0_9SPHN</name>
<gene>
    <name evidence="2" type="ORF">J4G78_02615</name>
</gene>
<evidence type="ECO:0000256" key="1">
    <source>
        <dbReference type="SAM" id="Phobius"/>
    </source>
</evidence>
<feature type="transmembrane region" description="Helical" evidence="1">
    <location>
        <begin position="77"/>
        <end position="98"/>
    </location>
</feature>
<evidence type="ECO:0000313" key="3">
    <source>
        <dbReference type="Proteomes" id="UP000663923"/>
    </source>
</evidence>
<keyword evidence="1" id="KW-0472">Membrane</keyword>
<reference evidence="2 3" key="1">
    <citation type="submission" date="2021-03" db="EMBL/GenBank/DDBJ databases">
        <title>Complete genome of Parasphingorhabdus_sp.JHSY0214.</title>
        <authorList>
            <person name="Yoo J.H."/>
            <person name="Bae J.W."/>
        </authorList>
    </citation>
    <scope>NUCLEOTIDE SEQUENCE [LARGE SCALE GENOMIC DNA]</scope>
    <source>
        <strain evidence="2 3">JHSY0214</strain>
    </source>
</reference>
<accession>A0ABX7T6H0</accession>
<dbReference type="Proteomes" id="UP000663923">
    <property type="component" value="Chromosome"/>
</dbReference>
<evidence type="ECO:0008006" key="4">
    <source>
        <dbReference type="Google" id="ProtNLM"/>
    </source>
</evidence>
<keyword evidence="3" id="KW-1185">Reference proteome</keyword>
<feature type="transmembrane region" description="Helical" evidence="1">
    <location>
        <begin position="174"/>
        <end position="196"/>
    </location>
</feature>
<proteinExistence type="predicted"/>
<dbReference type="RefSeq" id="WP_207988328.1">
    <property type="nucleotide sequence ID" value="NZ_CP071794.1"/>
</dbReference>
<feature type="transmembrane region" description="Helical" evidence="1">
    <location>
        <begin position="118"/>
        <end position="139"/>
    </location>
</feature>
<protein>
    <recommendedName>
        <fullName evidence="4">Thiamine biosynthesis protein ThiC</fullName>
    </recommendedName>
</protein>
<dbReference type="EMBL" id="CP071794">
    <property type="protein sequence ID" value="QTD56508.1"/>
    <property type="molecule type" value="Genomic_DNA"/>
</dbReference>
<keyword evidence="1" id="KW-0812">Transmembrane</keyword>
<feature type="transmembrane region" description="Helical" evidence="1">
    <location>
        <begin position="148"/>
        <end position="168"/>
    </location>
</feature>
<feature type="transmembrane region" description="Helical" evidence="1">
    <location>
        <begin position="43"/>
        <end position="65"/>
    </location>
</feature>
<keyword evidence="1" id="KW-1133">Transmembrane helix</keyword>
<organism evidence="2 3">
    <name type="scientific">Parasphingorhabdus cellanae</name>
    <dbReference type="NCBI Taxonomy" id="2806553"/>
    <lineage>
        <taxon>Bacteria</taxon>
        <taxon>Pseudomonadati</taxon>
        <taxon>Pseudomonadota</taxon>
        <taxon>Alphaproteobacteria</taxon>
        <taxon>Sphingomonadales</taxon>
        <taxon>Sphingomonadaceae</taxon>
        <taxon>Parasphingorhabdus</taxon>
    </lineage>
</organism>